<dbReference type="RefSeq" id="WP_144933972.1">
    <property type="nucleotide sequence ID" value="NZ_JBHTIU010000081.1"/>
</dbReference>
<evidence type="ECO:0000256" key="1">
    <source>
        <dbReference type="ARBA" id="ARBA00004196"/>
    </source>
</evidence>
<comment type="caution">
    <text evidence="7">The sequence shown here is derived from an EMBL/GenBank/DDBJ whole genome shotgun (WGS) entry which is preliminary data.</text>
</comment>
<keyword evidence="2" id="KW-0201">Cytochrome c-type biogenesis</keyword>
<dbReference type="PANTHER" id="PTHR42852">
    <property type="entry name" value="THIOL:DISULFIDE INTERCHANGE PROTEIN DSBE"/>
    <property type="match status" value="1"/>
</dbReference>
<protein>
    <submittedName>
        <fullName evidence="7">Thiol-disulfide oxidoreductase ResA</fullName>
    </submittedName>
</protein>
<feature type="domain" description="Thioredoxin" evidence="6">
    <location>
        <begin position="35"/>
        <end position="174"/>
    </location>
</feature>
<name>A0ABW3DDE1_9BACL</name>
<dbReference type="CDD" id="cd02966">
    <property type="entry name" value="TlpA_like_family"/>
    <property type="match status" value="1"/>
</dbReference>
<evidence type="ECO:0000256" key="3">
    <source>
        <dbReference type="ARBA" id="ARBA00022968"/>
    </source>
</evidence>
<dbReference type="PANTHER" id="PTHR42852:SF6">
    <property type="entry name" value="THIOL:DISULFIDE INTERCHANGE PROTEIN DSBE"/>
    <property type="match status" value="1"/>
</dbReference>
<keyword evidence="3" id="KW-0812">Transmembrane</keyword>
<keyword evidence="4" id="KW-1015">Disulfide bond</keyword>
<proteinExistence type="predicted"/>
<dbReference type="InterPro" id="IPR013766">
    <property type="entry name" value="Thioredoxin_domain"/>
</dbReference>
<evidence type="ECO:0000313" key="8">
    <source>
        <dbReference type="Proteomes" id="UP001597120"/>
    </source>
</evidence>
<reference evidence="8" key="1">
    <citation type="journal article" date="2019" name="Int. J. Syst. Evol. Microbiol.">
        <title>The Global Catalogue of Microorganisms (GCM) 10K type strain sequencing project: providing services to taxonomists for standard genome sequencing and annotation.</title>
        <authorList>
            <consortium name="The Broad Institute Genomics Platform"/>
            <consortium name="The Broad Institute Genome Sequencing Center for Infectious Disease"/>
            <person name="Wu L."/>
            <person name="Ma J."/>
        </authorList>
    </citation>
    <scope>NUCLEOTIDE SEQUENCE [LARGE SCALE GENOMIC DNA]</scope>
    <source>
        <strain evidence="8">CCUG 57263</strain>
    </source>
</reference>
<dbReference type="Pfam" id="PF00578">
    <property type="entry name" value="AhpC-TSA"/>
    <property type="match status" value="1"/>
</dbReference>
<dbReference type="EMBL" id="JBHTIU010000081">
    <property type="protein sequence ID" value="MFD0871381.1"/>
    <property type="molecule type" value="Genomic_DNA"/>
</dbReference>
<dbReference type="SUPFAM" id="SSF52833">
    <property type="entry name" value="Thioredoxin-like"/>
    <property type="match status" value="1"/>
</dbReference>
<sequence length="176" mass="19985">MKKYRKWLQIGILTIFVVLGVVTVANTFSASGSSAKEGNLAPEFTLYDLSGNKHSLGEYRGKAVLVNFWGTFCPPCKDEMPAIQNQYDKWKEQGLEVLGLNLGESKVTIDSFVRQENVRFSILMDRNLETARNKYNVTRYPTSFFIRPDGVIHKVYVGEMNEQIIEALVKEILPSQ</sequence>
<dbReference type="PROSITE" id="PS00194">
    <property type="entry name" value="THIOREDOXIN_1"/>
    <property type="match status" value="1"/>
</dbReference>
<keyword evidence="8" id="KW-1185">Reference proteome</keyword>
<accession>A0ABW3DDE1</accession>
<evidence type="ECO:0000256" key="5">
    <source>
        <dbReference type="ARBA" id="ARBA00023284"/>
    </source>
</evidence>
<dbReference type="Proteomes" id="UP001597120">
    <property type="component" value="Unassembled WGS sequence"/>
</dbReference>
<dbReference type="InterPro" id="IPR017937">
    <property type="entry name" value="Thioredoxin_CS"/>
</dbReference>
<gene>
    <name evidence="7" type="primary">resA</name>
    <name evidence="7" type="ORF">ACFQ03_19775</name>
</gene>
<dbReference type="InterPro" id="IPR050553">
    <property type="entry name" value="Thioredoxin_ResA/DsbE_sf"/>
</dbReference>
<dbReference type="InterPro" id="IPR000866">
    <property type="entry name" value="AhpC/TSA"/>
</dbReference>
<evidence type="ECO:0000259" key="6">
    <source>
        <dbReference type="PROSITE" id="PS51352"/>
    </source>
</evidence>
<dbReference type="PROSITE" id="PS51352">
    <property type="entry name" value="THIOREDOXIN_2"/>
    <property type="match status" value="1"/>
</dbReference>
<dbReference type="Gene3D" id="3.40.30.10">
    <property type="entry name" value="Glutaredoxin"/>
    <property type="match status" value="1"/>
</dbReference>
<comment type="subcellular location">
    <subcellularLocation>
        <location evidence="1">Cell envelope</location>
    </subcellularLocation>
</comment>
<evidence type="ECO:0000256" key="4">
    <source>
        <dbReference type="ARBA" id="ARBA00023157"/>
    </source>
</evidence>
<keyword evidence="3" id="KW-0735">Signal-anchor</keyword>
<organism evidence="7 8">
    <name type="scientific">Paenibacillus residui</name>
    <dbReference type="NCBI Taxonomy" id="629724"/>
    <lineage>
        <taxon>Bacteria</taxon>
        <taxon>Bacillati</taxon>
        <taxon>Bacillota</taxon>
        <taxon>Bacilli</taxon>
        <taxon>Bacillales</taxon>
        <taxon>Paenibacillaceae</taxon>
        <taxon>Paenibacillus</taxon>
    </lineage>
</organism>
<dbReference type="NCBIfam" id="NF002854">
    <property type="entry name" value="PRK03147.1"/>
    <property type="match status" value="1"/>
</dbReference>
<evidence type="ECO:0000313" key="7">
    <source>
        <dbReference type="EMBL" id="MFD0871381.1"/>
    </source>
</evidence>
<keyword evidence="5" id="KW-0676">Redox-active center</keyword>
<evidence type="ECO:0000256" key="2">
    <source>
        <dbReference type="ARBA" id="ARBA00022748"/>
    </source>
</evidence>
<dbReference type="InterPro" id="IPR036249">
    <property type="entry name" value="Thioredoxin-like_sf"/>
</dbReference>